<dbReference type="SMART" id="SM00612">
    <property type="entry name" value="Kelch"/>
    <property type="match status" value="3"/>
</dbReference>
<feature type="domain" description="SUEL-type lectin" evidence="1">
    <location>
        <begin position="1462"/>
        <end position="1545"/>
    </location>
</feature>
<evidence type="ECO:0000259" key="1">
    <source>
        <dbReference type="PROSITE" id="PS50228"/>
    </source>
</evidence>
<dbReference type="InterPro" id="IPR006652">
    <property type="entry name" value="Kelch_1"/>
</dbReference>
<proteinExistence type="predicted"/>
<evidence type="ECO:0000313" key="2">
    <source>
        <dbReference type="EMBL" id="CAD9028435.1"/>
    </source>
</evidence>
<dbReference type="SUPFAM" id="SSF50965">
    <property type="entry name" value="Galactose oxidase, central domain"/>
    <property type="match status" value="1"/>
</dbReference>
<dbReference type="Pfam" id="PF01344">
    <property type="entry name" value="Kelch_1"/>
    <property type="match status" value="2"/>
</dbReference>
<dbReference type="Gene3D" id="2.60.120.200">
    <property type="match status" value="3"/>
</dbReference>
<dbReference type="CDD" id="cd22827">
    <property type="entry name" value="Gal_Rha_Lectin_SUL-I-like"/>
    <property type="match status" value="1"/>
</dbReference>
<dbReference type="InterPro" id="IPR011043">
    <property type="entry name" value="Gal_Oxase/kelch_b-propeller"/>
</dbReference>
<dbReference type="InterPro" id="IPR043159">
    <property type="entry name" value="Lectin_gal-bd_sf"/>
</dbReference>
<dbReference type="InterPro" id="IPR000922">
    <property type="entry name" value="Lectin_gal-bd_dom"/>
</dbReference>
<dbReference type="InterPro" id="IPR015915">
    <property type="entry name" value="Kelch-typ_b-propeller"/>
</dbReference>
<reference evidence="2" key="1">
    <citation type="submission" date="2021-01" db="EMBL/GenBank/DDBJ databases">
        <authorList>
            <person name="Corre E."/>
            <person name="Pelletier E."/>
            <person name="Niang G."/>
            <person name="Scheremetjew M."/>
            <person name="Finn R."/>
            <person name="Kale V."/>
            <person name="Holt S."/>
            <person name="Cochrane G."/>
            <person name="Meng A."/>
            <person name="Brown T."/>
            <person name="Cohen L."/>
        </authorList>
    </citation>
    <scope>NUCLEOTIDE SEQUENCE</scope>
    <source>
        <strain evidence="2">NIES-381</strain>
    </source>
</reference>
<dbReference type="PANTHER" id="PTHR45632">
    <property type="entry name" value="LD33804P"/>
    <property type="match status" value="1"/>
</dbReference>
<dbReference type="InterPro" id="IPR013320">
    <property type="entry name" value="ConA-like_dom_sf"/>
</dbReference>
<dbReference type="EMBL" id="HBGA01106342">
    <property type="protein sequence ID" value="CAD9028435.1"/>
    <property type="molecule type" value="Transcribed_RNA"/>
</dbReference>
<dbReference type="GO" id="GO:0030246">
    <property type="term" value="F:carbohydrate binding"/>
    <property type="evidence" value="ECO:0007669"/>
    <property type="project" value="InterPro"/>
</dbReference>
<dbReference type="Gene3D" id="2.120.10.80">
    <property type="entry name" value="Kelch-type beta propeller"/>
    <property type="match status" value="2"/>
</dbReference>
<sequence>MTLARVFAASGVLNGKLHMIAGDEGSGLPLASGEAWNPATNDWDSIYSLPTAKAVKHTTGIVHGGYFYVLGGVDKDGNSVTNVMRFDPNDNVSPWVSMNNMNSVRSHVVNAPSYDGKYYFVNGQNMAFPGIPLTNTAVWNPTADTWATISAAPTVPRYGHGSAMMGNKLYIVGGRSGAAVSTATNSLEVLDLTPAYTRYVGQCQTTAQCTGLIANVPSSSPSGSHRLTCQALCDADSNCAGYHLQDGTTTCTIYSVSTCDTTAALGAGDGSSGYECFSKGVAGWETLAPMTTARYYPQTVAYGGYLWVFGGVDGNGAEGDIQSSVEFYDPALNLWYTYSAMPRVRAGMGMGMIDDMIYMVSGKGNTGAFTHVVLPKFDFVALAKKPSCWEQNFTDYDFEMAGPYAFGYNLPYGTNGFQMTMTGVQLRHTTGLQNLLSKQSCTKEEGGFSIDVLDGTIRVAVYGTNYSFSEKIVANYTYEGLPTLMANTSYTIHITYQVSGLLSGLTNLMTIAVGGEAVSMKIDLPAEKLAHKAYIGGSCHPLRGTIAAVFVDCAHTTYPYYQDFNSLEECSTGCETDDCKVPLHWKNTPPTYDYHVPPILVGNGFRIGNTTATDNTGPSMGDHTYAETENPMRSWRLRGDRRECGGGTEITTSALPTVEACARACEGHGHWFKYGRQGTAECTGSVCSCTCEVPAATECNEVVANDWKLYELYRQPPGKFMYTETSSPCSDLTTYTLSTPYFSINDPTWRPIQGDITLSFWYHLWGRNVSVLFVDAEVNGKVHKGVGRVVANYNQWRKASIVLNEYITSNVTLLKFTFRYKAIGDQGDLAIDDVMLDVPAFKLESPDVWTIVNNSATVYLDGISNLGSNDLITVRDADCSTLCTCDLITTFYGQINGGTGLTRQVWFTAYNFYDTISICVNRNDEKGEIWLGNVDMKSHFTYLEEPTVGRQTTFTVAGGLSQFGFEIFEKITLRQGTDCNISNTVPDTINQINCQPGTYCTLTVNPSQAFTEAVLCLNRNGNSYPRWYLGPTFRVNNPFMYESTLLLNGTVRNIIRVHNLLDGLDGGKDAFELYEGECTTGSVLLPNAFFPLPALYFDPNVATYRDIYFSSLEAYYPTAEVSLCRTLKGVRARIGDKWALQDPNAAVEVGLSYRWDFKLLTHLPCRACDTDTSCLCTPCTHMPGGLSMGGETGFHPNSDATYTLNTGPGDNDMYMYVEGDCKTDAVLTTPLVHVTEDSDPNPVMYVDLKYHLHGTGQPIIRFDYRLSYADAWMPLTAPFVGHSLQWVRRVFRITSATNTLQVRARYQMGPTIESDFAIDNIEIGDFQYTTNRPISLGVPFKLRVPGVAAGRAFGLFVGNCSGIDAGATVAYEITSTHLLANISIYEKPANGEVLTACITNTATGTSTALKPPIDVQSPVELLNVPVWKKNLQVKIADLADYDPNYDIIKLAIGDCFGGCVSTPEFSTLYMGCPGGRVIADIMYASYGTGTTCGSPSSVCHHPNSLSIVRTRCLGYSNCSIAADNSIFSDPCVGIYKTLQVAYTCTDDADVSNLGEPLSYHAEGTTLMANFTPNASVTNAIMCLRRQHWDSFYPISPQFPIFWFDQDFTVAELGMPFNSSLVSINVYNKFGFDAGVWLELREGDSCQAEFPVVYPDQARLTVTDLAFDTKNLAFVPMATSEDIVVCQHSQGMTTMLATGQVVIDITQAYNVSSFVESFDQWPRMLDECNMGCSQGCKYFPNGFDFGVPAWTLYRPQDQVVGPTDDHSSSPEGCYVQTTLGCPNSPADLHSEWYLDNAVPAALTSEYTCLVTRKATWDALCGVSVQVKWVPRGSFLYWNSTDEWCGASSSVQMTSPYLSIGQSKIGAVPTLVFYYWIWGDGYGTLHIDGRADTQHGWTEDVYPVIMDDTGGWKLFSASLPSFMIPTHQLRFRFEPLGSSQSFAAIDDYQVVVPPYATEIPLMGVPTYVWTPLGSSDTLSFLVGTSCNGPPSYRRGTFIYQDYNYGTGIKAVNVVFLDMVDDLLVCTHNQWGQANTLSPNINVGNAISFDWEPVVGKSTLITFSGRNDWSTQDDLVVIRKDSCTGANLHNLTGESWASQDRKHLYFKFWPLEAYPTAVICLMRTEIRRDTSISAQYRAVTRPLPVHAASTGVVVEYSLPSQLFMVNTTMIINVNMTYFDFSNPGTIYFRDGSCAGPSSALALKLVSVNNATGFVLTVRFTKASSAVTICHIRNKVVGALAQFEVKDYSYSLTGVTVINGMFTLDVKSSGLFDTEEVVMLRKGDCSGYLLAYGSNAKANSNMVQLDHVVTNITWLGTVRVCLAHCTGGMCTMALPLHGQLHFSEYSFTYHVRPTWIQLVDEWDYNKIDNTASGSCIRYNQYLGDQTSCMMQLPKPFPFFEDQLWQVWMNSNGFLGNKSIPGESNVCPNTGPAGESKMMILQDDLITKGFYSRIYPWVCPHNYDMANPCTVFTWVNVTRRVDGLPAIGSTPYGQMQAILWPHNGHFVYQYSDYPFTESATIGLTNAAGTDGLAAVCKGSNRPVRRKEILFCRGPCDTNPMLYMGFWRPNGTAFNATFFKDVIARGAGVTADKVAVLSAGYPMIEFQLTGLHDLERSERLAVLNQNYNLGNLQLEYDAIDVHIASGHLLEVTKGSLQLQNVTITGSVQEGAMAVLDVHVTTDSNFYGLPTGGTITVGFPSARSLEITPLVQITMFGHTYSGDDVTIDGQQVTFRTSRLYMHNLEDGKSFKFTIQGVRPKSCKWVSDWVFYIKTSDAIDHSATAEWKVVETALPCFSECSACQYSHPLDDKVSDVYVCSKRNMNGDLLRWKRVSVRNPDGSTFCNTCGTSRCDSQNPLL</sequence>
<protein>
    <recommendedName>
        <fullName evidence="1">SUEL-type lectin domain-containing protein</fullName>
    </recommendedName>
</protein>
<accession>A0A7S1NM33</accession>
<dbReference type="SUPFAM" id="SSF49899">
    <property type="entry name" value="Concanavalin A-like lectins/glucanases"/>
    <property type="match status" value="2"/>
</dbReference>
<dbReference type="Pfam" id="PF02140">
    <property type="entry name" value="SUEL_Lectin"/>
    <property type="match status" value="1"/>
</dbReference>
<dbReference type="PROSITE" id="PS50228">
    <property type="entry name" value="SUEL_LECTIN"/>
    <property type="match status" value="1"/>
</dbReference>
<organism evidence="2">
    <name type="scientific">Eutreptiella gymnastica</name>
    <dbReference type="NCBI Taxonomy" id="73025"/>
    <lineage>
        <taxon>Eukaryota</taxon>
        <taxon>Discoba</taxon>
        <taxon>Euglenozoa</taxon>
        <taxon>Euglenida</taxon>
        <taxon>Spirocuta</taxon>
        <taxon>Euglenophyceae</taxon>
        <taxon>Eutreptiales</taxon>
        <taxon>Eutreptiaceae</taxon>
        <taxon>Eutreptiella</taxon>
    </lineage>
</organism>
<dbReference type="Gene3D" id="2.60.120.740">
    <property type="match status" value="1"/>
</dbReference>
<gene>
    <name evidence="2" type="ORF">EGYM00392_LOCUS39570</name>
</gene>
<name>A0A7S1NM33_9EUGL</name>